<dbReference type="RefSeq" id="WP_077596342.1">
    <property type="nucleotide sequence ID" value="NZ_BSKO01000001.1"/>
</dbReference>
<sequence length="168" mass="20301">MKLVPIYTLSIKNGTNYTIFLEQGSHLVYKAYHREPGQKMYWLAFFTATILLRIIQEFTIDIPIIYLIAIFMIGGYFMGRWILKKFAYKEMVQIYITPSMIEDYIEKGRKGFILEKRIIFFIFLLFLLLMFIFIISHLFNYLLISFFLYVILIILLHRFPIARFKLYK</sequence>
<name>A0ABQ5TFX8_9BACI</name>
<reference evidence="2 3" key="1">
    <citation type="submission" date="2023-02" db="EMBL/GenBank/DDBJ databases">
        <title>Oceanobacillus kimchii IFOP_LL358 isolated form Alexandrium catenella lab strain.</title>
        <authorList>
            <person name="Gajardo G."/>
            <person name="Ueki S."/>
            <person name="Maruyama F."/>
        </authorList>
    </citation>
    <scope>NUCLEOTIDE SEQUENCE [LARGE SCALE GENOMIC DNA]</scope>
    <source>
        <strain evidence="2 3">IFOP_LL358</strain>
    </source>
</reference>
<feature type="transmembrane region" description="Helical" evidence="1">
    <location>
        <begin position="141"/>
        <end position="159"/>
    </location>
</feature>
<dbReference type="Proteomes" id="UP001275436">
    <property type="component" value="Unassembled WGS sequence"/>
</dbReference>
<comment type="caution">
    <text evidence="2">The sequence shown here is derived from an EMBL/GenBank/DDBJ whole genome shotgun (WGS) entry which is preliminary data.</text>
</comment>
<keyword evidence="1" id="KW-0472">Membrane</keyword>
<dbReference type="EMBL" id="BSKO01000001">
    <property type="protein sequence ID" value="GLO65781.1"/>
    <property type="molecule type" value="Genomic_DNA"/>
</dbReference>
<proteinExistence type="predicted"/>
<feature type="transmembrane region" description="Helical" evidence="1">
    <location>
        <begin position="118"/>
        <end position="135"/>
    </location>
</feature>
<keyword evidence="1" id="KW-1133">Transmembrane helix</keyword>
<protein>
    <submittedName>
        <fullName evidence="2">Uncharacterized protein</fullName>
    </submittedName>
</protein>
<evidence type="ECO:0000313" key="2">
    <source>
        <dbReference type="EMBL" id="GLO65781.1"/>
    </source>
</evidence>
<accession>A0ABQ5TFX8</accession>
<keyword evidence="1" id="KW-0812">Transmembrane</keyword>
<evidence type="ECO:0000313" key="3">
    <source>
        <dbReference type="Proteomes" id="UP001275436"/>
    </source>
</evidence>
<feature type="transmembrane region" description="Helical" evidence="1">
    <location>
        <begin position="40"/>
        <end position="56"/>
    </location>
</feature>
<keyword evidence="3" id="KW-1185">Reference proteome</keyword>
<feature type="transmembrane region" description="Helical" evidence="1">
    <location>
        <begin position="62"/>
        <end position="83"/>
    </location>
</feature>
<gene>
    <name evidence="2" type="ORF">MACH08_15650</name>
</gene>
<organism evidence="2 3">
    <name type="scientific">Oceanobacillus kimchii</name>
    <dbReference type="NCBI Taxonomy" id="746691"/>
    <lineage>
        <taxon>Bacteria</taxon>
        <taxon>Bacillati</taxon>
        <taxon>Bacillota</taxon>
        <taxon>Bacilli</taxon>
        <taxon>Bacillales</taxon>
        <taxon>Bacillaceae</taxon>
        <taxon>Oceanobacillus</taxon>
    </lineage>
</organism>
<evidence type="ECO:0000256" key="1">
    <source>
        <dbReference type="SAM" id="Phobius"/>
    </source>
</evidence>